<dbReference type="SUPFAM" id="SSF56112">
    <property type="entry name" value="Protein kinase-like (PK-like)"/>
    <property type="match status" value="1"/>
</dbReference>
<accession>A0A5J9U8K2</accession>
<sequence>MAELYKLTAEQSHPNCLVHWKSRATETPKGSRAEEDKIHSCGGGGGGEGRCCCQNGDGDRQVDQGPAIGRGSSATVSLAVDRRTGAVFAVKSVDAARAGELRREQSILLILASSPHVVRCLGGSDCELFLEYAPGGSLADEIKRRGSGRCEERLVRSRARDVLRLASRCLAAMAELPLLAPRRRLASRCLATMALALLARAVALLLLPRRHGSPCLHARTMCGGKEKIPVSEVSGCCGCCKSRAVPSETKRIVGIICAIGSWCVALITTRYI</sequence>
<dbReference type="Gramene" id="TVU19521">
    <property type="protein sequence ID" value="TVU19521"/>
    <property type="gene ID" value="EJB05_35672"/>
</dbReference>
<dbReference type="InterPro" id="IPR011009">
    <property type="entry name" value="Kinase-like_dom_sf"/>
</dbReference>
<protein>
    <recommendedName>
        <fullName evidence="2">Protein kinase domain-containing protein</fullName>
    </recommendedName>
</protein>
<reference evidence="3 4" key="1">
    <citation type="journal article" date="2019" name="Sci. Rep.">
        <title>A high-quality genome of Eragrostis curvula grass provides insights into Poaceae evolution and supports new strategies to enhance forage quality.</title>
        <authorList>
            <person name="Carballo J."/>
            <person name="Santos B.A.C.M."/>
            <person name="Zappacosta D."/>
            <person name="Garbus I."/>
            <person name="Selva J.P."/>
            <person name="Gallo C.A."/>
            <person name="Diaz A."/>
            <person name="Albertini E."/>
            <person name="Caccamo M."/>
            <person name="Echenique V."/>
        </authorList>
    </citation>
    <scope>NUCLEOTIDE SEQUENCE [LARGE SCALE GENOMIC DNA]</scope>
    <source>
        <strain evidence="4">cv. Victoria</strain>
        <tissue evidence="3">Leaf</tissue>
    </source>
</reference>
<dbReference type="Proteomes" id="UP000324897">
    <property type="component" value="Chromosome 7"/>
</dbReference>
<comment type="caution">
    <text evidence="3">The sequence shown here is derived from an EMBL/GenBank/DDBJ whole genome shotgun (WGS) entry which is preliminary data.</text>
</comment>
<feature type="non-terminal residue" evidence="3">
    <location>
        <position position="1"/>
    </location>
</feature>
<dbReference type="InterPro" id="IPR000719">
    <property type="entry name" value="Prot_kinase_dom"/>
</dbReference>
<keyword evidence="4" id="KW-1185">Reference proteome</keyword>
<dbReference type="GO" id="GO:0004672">
    <property type="term" value="F:protein kinase activity"/>
    <property type="evidence" value="ECO:0007669"/>
    <property type="project" value="InterPro"/>
</dbReference>
<organism evidence="3 4">
    <name type="scientific">Eragrostis curvula</name>
    <name type="common">weeping love grass</name>
    <dbReference type="NCBI Taxonomy" id="38414"/>
    <lineage>
        <taxon>Eukaryota</taxon>
        <taxon>Viridiplantae</taxon>
        <taxon>Streptophyta</taxon>
        <taxon>Embryophyta</taxon>
        <taxon>Tracheophyta</taxon>
        <taxon>Spermatophyta</taxon>
        <taxon>Magnoliopsida</taxon>
        <taxon>Liliopsida</taxon>
        <taxon>Poales</taxon>
        <taxon>Poaceae</taxon>
        <taxon>PACMAD clade</taxon>
        <taxon>Chloridoideae</taxon>
        <taxon>Eragrostideae</taxon>
        <taxon>Eragrostidinae</taxon>
        <taxon>Eragrostis</taxon>
    </lineage>
</organism>
<dbReference type="SMART" id="SM00220">
    <property type="entry name" value="S_TKc"/>
    <property type="match status" value="1"/>
</dbReference>
<keyword evidence="1" id="KW-0067">ATP-binding</keyword>
<dbReference type="AlphaFoldDB" id="A0A5J9U8K2"/>
<evidence type="ECO:0000259" key="2">
    <source>
        <dbReference type="SMART" id="SM00220"/>
    </source>
</evidence>
<dbReference type="InterPro" id="IPR052751">
    <property type="entry name" value="Plant_MAPKKK"/>
</dbReference>
<dbReference type="GO" id="GO:0007165">
    <property type="term" value="P:signal transduction"/>
    <property type="evidence" value="ECO:0007669"/>
    <property type="project" value="TreeGrafter"/>
</dbReference>
<dbReference type="InterPro" id="IPR017441">
    <property type="entry name" value="Protein_kinase_ATP_BS"/>
</dbReference>
<dbReference type="GO" id="GO:0005524">
    <property type="term" value="F:ATP binding"/>
    <property type="evidence" value="ECO:0007669"/>
    <property type="project" value="UniProtKB-UniRule"/>
</dbReference>
<dbReference type="OrthoDB" id="785490at2759"/>
<evidence type="ECO:0000313" key="4">
    <source>
        <dbReference type="Proteomes" id="UP000324897"/>
    </source>
</evidence>
<dbReference type="PROSITE" id="PS00107">
    <property type="entry name" value="PROTEIN_KINASE_ATP"/>
    <property type="match status" value="1"/>
</dbReference>
<gene>
    <name evidence="3" type="ORF">EJB05_35672</name>
</gene>
<dbReference type="Pfam" id="PF00069">
    <property type="entry name" value="Pkinase"/>
    <property type="match status" value="1"/>
</dbReference>
<name>A0A5J9U8K2_9POAL</name>
<proteinExistence type="predicted"/>
<dbReference type="Gene3D" id="1.10.510.10">
    <property type="entry name" value="Transferase(Phosphotransferase) domain 1"/>
    <property type="match status" value="1"/>
</dbReference>
<evidence type="ECO:0000313" key="3">
    <source>
        <dbReference type="EMBL" id="TVU19521.1"/>
    </source>
</evidence>
<dbReference type="PANTHER" id="PTHR48011">
    <property type="entry name" value="CCR4-NOT TRANSCRIPTIONAL COMPLEX SUBUNIT CAF120-RELATED"/>
    <property type="match status" value="1"/>
</dbReference>
<dbReference type="PANTHER" id="PTHR48011:SF24">
    <property type="entry name" value="PROTEIN KINASE DOMAIN-CONTAINING PROTEIN"/>
    <property type="match status" value="1"/>
</dbReference>
<keyword evidence="1" id="KW-0547">Nucleotide-binding</keyword>
<evidence type="ECO:0000256" key="1">
    <source>
        <dbReference type="PROSITE-ProRule" id="PRU10141"/>
    </source>
</evidence>
<feature type="binding site" evidence="1">
    <location>
        <position position="91"/>
    </location>
    <ligand>
        <name>ATP</name>
        <dbReference type="ChEBI" id="CHEBI:30616"/>
    </ligand>
</feature>
<feature type="domain" description="Protein kinase" evidence="2">
    <location>
        <begin position="62"/>
        <end position="272"/>
    </location>
</feature>
<dbReference type="EMBL" id="RWGY01000029">
    <property type="protein sequence ID" value="TVU19521.1"/>
    <property type="molecule type" value="Genomic_DNA"/>
</dbReference>